<dbReference type="PANTHER" id="PTHR45737:SF6">
    <property type="entry name" value="VON WILLEBRAND FACTOR A DOMAIN-CONTAINING PROTEIN 5A"/>
    <property type="match status" value="1"/>
</dbReference>
<evidence type="ECO:0008006" key="9">
    <source>
        <dbReference type="Google" id="ProtNLM"/>
    </source>
</evidence>
<proteinExistence type="predicted"/>
<evidence type="ECO:0000259" key="6">
    <source>
        <dbReference type="PROSITE" id="PS51468"/>
    </source>
</evidence>
<dbReference type="GO" id="GO:0000786">
    <property type="term" value="C:nucleosome"/>
    <property type="evidence" value="ECO:0007669"/>
    <property type="project" value="UniProtKB-KW"/>
</dbReference>
<dbReference type="EMBL" id="KZ678132">
    <property type="protein sequence ID" value="PSN70501.1"/>
    <property type="molecule type" value="Genomic_DNA"/>
</dbReference>
<evidence type="ECO:0000313" key="8">
    <source>
        <dbReference type="Proteomes" id="UP000240883"/>
    </source>
</evidence>
<dbReference type="GO" id="GO:0030527">
    <property type="term" value="F:structural constituent of chromatin"/>
    <property type="evidence" value="ECO:0007669"/>
    <property type="project" value="InterPro"/>
</dbReference>
<dbReference type="InterPro" id="IPR036465">
    <property type="entry name" value="vWFA_dom_sf"/>
</dbReference>
<dbReference type="SMART" id="SM00609">
    <property type="entry name" value="VIT"/>
    <property type="match status" value="1"/>
</dbReference>
<dbReference type="AlphaFoldDB" id="A0A2T2NYK1"/>
<organism evidence="7 8">
    <name type="scientific">Corynespora cassiicola Philippines</name>
    <dbReference type="NCBI Taxonomy" id="1448308"/>
    <lineage>
        <taxon>Eukaryota</taxon>
        <taxon>Fungi</taxon>
        <taxon>Dikarya</taxon>
        <taxon>Ascomycota</taxon>
        <taxon>Pezizomycotina</taxon>
        <taxon>Dothideomycetes</taxon>
        <taxon>Pleosporomycetidae</taxon>
        <taxon>Pleosporales</taxon>
        <taxon>Corynesporascaceae</taxon>
        <taxon>Corynespora</taxon>
    </lineage>
</organism>
<evidence type="ECO:0000259" key="5">
    <source>
        <dbReference type="PROSITE" id="PS50234"/>
    </source>
</evidence>
<protein>
    <recommendedName>
        <fullName evidence="9">VIT-domain-containing protein</fullName>
    </recommendedName>
</protein>
<feature type="region of interest" description="Disordered" evidence="4">
    <location>
        <begin position="705"/>
        <end position="807"/>
    </location>
</feature>
<keyword evidence="8" id="KW-1185">Reference proteome</keyword>
<dbReference type="Pfam" id="PF13768">
    <property type="entry name" value="VWA_3"/>
    <property type="match status" value="1"/>
</dbReference>
<dbReference type="InterPro" id="IPR000164">
    <property type="entry name" value="Histone_H3/CENP-A"/>
</dbReference>
<reference evidence="7 8" key="1">
    <citation type="journal article" date="2018" name="Front. Microbiol.">
        <title>Genome-Wide Analysis of Corynespora cassiicola Leaf Fall Disease Putative Effectors.</title>
        <authorList>
            <person name="Lopez D."/>
            <person name="Ribeiro S."/>
            <person name="Label P."/>
            <person name="Fumanal B."/>
            <person name="Venisse J.S."/>
            <person name="Kohler A."/>
            <person name="de Oliveira R.R."/>
            <person name="Labutti K."/>
            <person name="Lipzen A."/>
            <person name="Lail K."/>
            <person name="Bauer D."/>
            <person name="Ohm R.A."/>
            <person name="Barry K.W."/>
            <person name="Spatafora J."/>
            <person name="Grigoriev I.V."/>
            <person name="Martin F.M."/>
            <person name="Pujade-Renaud V."/>
        </authorList>
    </citation>
    <scope>NUCLEOTIDE SEQUENCE [LARGE SCALE GENOMIC DNA]</scope>
    <source>
        <strain evidence="7 8">Philippines</strain>
    </source>
</reference>
<feature type="domain" description="VWFA" evidence="5">
    <location>
        <begin position="291"/>
        <end position="467"/>
    </location>
</feature>
<dbReference type="InterPro" id="IPR013694">
    <property type="entry name" value="VIT"/>
</dbReference>
<feature type="compositionally biased region" description="Polar residues" evidence="4">
    <location>
        <begin position="706"/>
        <end position="724"/>
    </location>
</feature>
<dbReference type="Pfam" id="PF08487">
    <property type="entry name" value="VIT"/>
    <property type="match status" value="1"/>
</dbReference>
<keyword evidence="2" id="KW-0158">Chromosome</keyword>
<sequence length="951" mass="105418">MARGRPYPRSSSHDHICGCYFRDGAEVSTSRTYLPQVKLDVHATILSTASRTVLTQTFINPLKNKPLGEVIYAFPLFDGVSVVDFQCHIGDRTIFGLVKERKEARKTYEEAKERGEGAALLEQLPSASDVFTTSLSSIPEDSSVLVSITYIQELKHDAEVDGIRFMLPTWIAPRYGSYPGKILGKATSAISTGISISINVSTDDGIQIQKLLSPTHPIEVTLPDPEDMHPQANAALSLGVTELQQDFVFQLVTKNVGTPMAVIEDHSILPGQRAIMATLVPKFNLPTQRPEIIFIADRSGSMHGNMQTLREAMNVFLKSIPKGCLFNICSFGSSYSFLWPKSKLYEQNTLEQAISHISSFGADFGGTETLKAVKASMESRNNKGNTELMLLTDGDIWSQQELFDYVQTQTNGGRVRVFPIGIGAGVSSALIEGVARAGRGFAQMVANNEKLNAKLVRMLKGALFPHIQDVSLEIRFEDETVAVAAQSAMLDLNIPGDEKGMADKLISLFDPSAEEEHPKADEDRKMLESLKKVVQPTILQAPHEIPPLFPFNRTSVYLLISPAASHLVPKSILLKGTSSSSQLQLEIPISERRSFDGVIHQLAARKAIQELEEGRGWVYNSRTTEGEIIEQKYPEHYNALRIREATRLGVEFQVGGKYCSFVAVEANEAEIVERRKKVLERLSGESSTLEDDDEWEVLNEYHHSPNVESTTYTPQTHVTRNRTYQAARRSTGGKAPRKQLASKACRKSAPSTRGVMTKRKRRARDPWTQPKKRKTTKKSSNKPTDASADDTDEENASEDASSPQAVSLMSCSLEEGVASTLAASVTDKSLEPTINDQNKDDILKHLIQMQSFNGTWISDDLPYKAMGITEDQLQIASEQTTVWNSSAERQSIITALYTSIAVAYIEMELPEYKETWELVVQKAKEWLQETIAEDIMQAVMHQAANLVAGRM</sequence>
<dbReference type="SUPFAM" id="SSF53300">
    <property type="entry name" value="vWA-like"/>
    <property type="match status" value="1"/>
</dbReference>
<dbReference type="STRING" id="1448308.A0A2T2NYK1"/>
<dbReference type="PROSITE" id="PS51468">
    <property type="entry name" value="VIT"/>
    <property type="match status" value="1"/>
</dbReference>
<evidence type="ECO:0000256" key="1">
    <source>
        <dbReference type="ARBA" id="ARBA00004286"/>
    </source>
</evidence>
<evidence type="ECO:0000256" key="3">
    <source>
        <dbReference type="ARBA" id="ARBA00023269"/>
    </source>
</evidence>
<feature type="compositionally biased region" description="Basic residues" evidence="4">
    <location>
        <begin position="770"/>
        <end position="780"/>
    </location>
</feature>
<gene>
    <name evidence="7" type="ORF">BS50DRAFT_571725</name>
</gene>
<feature type="domain" description="VIT" evidence="6">
    <location>
        <begin position="20"/>
        <end position="152"/>
    </location>
</feature>
<dbReference type="PROSITE" id="PS00322">
    <property type="entry name" value="HISTONE_H3_1"/>
    <property type="match status" value="1"/>
</dbReference>
<keyword evidence="3" id="KW-0238">DNA-binding</keyword>
<dbReference type="Proteomes" id="UP000240883">
    <property type="component" value="Unassembled WGS sequence"/>
</dbReference>
<dbReference type="Gene3D" id="3.40.50.410">
    <property type="entry name" value="von Willebrand factor, type A domain"/>
    <property type="match status" value="1"/>
</dbReference>
<dbReference type="PROSITE" id="PS50234">
    <property type="entry name" value="VWFA"/>
    <property type="match status" value="1"/>
</dbReference>
<dbReference type="PANTHER" id="PTHR45737">
    <property type="entry name" value="VON WILLEBRAND FACTOR A DOMAIN-CONTAINING PROTEIN 5A"/>
    <property type="match status" value="1"/>
</dbReference>
<name>A0A2T2NYK1_CORCC</name>
<dbReference type="GO" id="GO:0003677">
    <property type="term" value="F:DNA binding"/>
    <property type="evidence" value="ECO:0007669"/>
    <property type="project" value="InterPro"/>
</dbReference>
<dbReference type="SMART" id="SM00327">
    <property type="entry name" value="VWA"/>
    <property type="match status" value="1"/>
</dbReference>
<comment type="subcellular location">
    <subcellularLocation>
        <location evidence="1">Chromosome</location>
    </subcellularLocation>
</comment>
<accession>A0A2T2NYK1</accession>
<keyword evidence="3" id="KW-0544">Nucleosome core</keyword>
<dbReference type="PRINTS" id="PR00622">
    <property type="entry name" value="HISTONEH3"/>
</dbReference>
<feature type="compositionally biased region" description="Polar residues" evidence="4">
    <location>
        <begin position="798"/>
        <end position="807"/>
    </location>
</feature>
<dbReference type="InterPro" id="IPR002035">
    <property type="entry name" value="VWF_A"/>
</dbReference>
<evidence type="ECO:0000313" key="7">
    <source>
        <dbReference type="EMBL" id="PSN70501.1"/>
    </source>
</evidence>
<evidence type="ECO:0000256" key="4">
    <source>
        <dbReference type="SAM" id="MobiDB-lite"/>
    </source>
</evidence>
<dbReference type="OrthoDB" id="1729737at2759"/>
<feature type="compositionally biased region" description="Acidic residues" evidence="4">
    <location>
        <begin position="787"/>
        <end position="797"/>
    </location>
</feature>
<evidence type="ECO:0000256" key="2">
    <source>
        <dbReference type="ARBA" id="ARBA00022454"/>
    </source>
</evidence>